<dbReference type="HOGENOM" id="CLU_017779_9_2_0"/>
<dbReference type="OrthoDB" id="9767256at2"/>
<dbReference type="PANTHER" id="PTHR42934:SF1">
    <property type="entry name" value="GLYCOLATE OXIDASE SUBUNIT GLCD"/>
    <property type="match status" value="1"/>
</dbReference>
<dbReference type="InterPro" id="IPR016167">
    <property type="entry name" value="FAD-bd_PCMH_sub1"/>
</dbReference>
<dbReference type="AlphaFoldDB" id="A0A068NNU9"/>
<dbReference type="InterPro" id="IPR016164">
    <property type="entry name" value="FAD-linked_Oxase-like_C"/>
</dbReference>
<dbReference type="GO" id="GO:0071949">
    <property type="term" value="F:FAD binding"/>
    <property type="evidence" value="ECO:0007669"/>
    <property type="project" value="InterPro"/>
</dbReference>
<feature type="domain" description="FAD-binding PCMH-type" evidence="5">
    <location>
        <begin position="36"/>
        <end position="214"/>
    </location>
</feature>
<dbReference type="Gene3D" id="3.30.43.10">
    <property type="entry name" value="Uridine Diphospho-n-acetylenolpyruvylglucosamine Reductase, domain 2"/>
    <property type="match status" value="1"/>
</dbReference>
<dbReference type="Gene3D" id="1.10.45.10">
    <property type="entry name" value="Vanillyl-alcohol Oxidase, Chain A, domain 4"/>
    <property type="match status" value="1"/>
</dbReference>
<dbReference type="Pfam" id="PF01565">
    <property type="entry name" value="FAD_binding_4"/>
    <property type="match status" value="1"/>
</dbReference>
<evidence type="ECO:0000256" key="4">
    <source>
        <dbReference type="ARBA" id="ARBA00023002"/>
    </source>
</evidence>
<dbReference type="STRING" id="661478.OP10G_1738"/>
<keyword evidence="2" id="KW-0285">Flavoprotein</keyword>
<dbReference type="InterPro" id="IPR004113">
    <property type="entry name" value="FAD-bd_oxidored_4_C"/>
</dbReference>
<dbReference type="Gene3D" id="3.30.465.10">
    <property type="match status" value="1"/>
</dbReference>
<dbReference type="RefSeq" id="WP_025226301.1">
    <property type="nucleotide sequence ID" value="NZ_CP007139.1"/>
</dbReference>
<dbReference type="Gene3D" id="3.30.70.2740">
    <property type="match status" value="1"/>
</dbReference>
<accession>A0A068NNU9</accession>
<name>A0A068NNU9_FIMGI</name>
<dbReference type="Proteomes" id="UP000027982">
    <property type="component" value="Chromosome"/>
</dbReference>
<proteinExistence type="predicted"/>
<evidence type="ECO:0000313" key="6">
    <source>
        <dbReference type="EMBL" id="AIE85106.1"/>
    </source>
</evidence>
<dbReference type="InterPro" id="IPR051914">
    <property type="entry name" value="FAD-linked_OxidoTrans_Type4"/>
</dbReference>
<dbReference type="Gene3D" id="3.30.70.2190">
    <property type="match status" value="1"/>
</dbReference>
<dbReference type="InterPro" id="IPR016166">
    <property type="entry name" value="FAD-bd_PCMH"/>
</dbReference>
<gene>
    <name evidence="6" type="ORF">OP10G_1738</name>
</gene>
<protein>
    <submittedName>
        <fullName evidence="6">Glycolate oxidase subunit</fullName>
    </submittedName>
</protein>
<dbReference type="Pfam" id="PF02913">
    <property type="entry name" value="FAD-oxidase_C"/>
    <property type="match status" value="1"/>
</dbReference>
<evidence type="ECO:0000256" key="1">
    <source>
        <dbReference type="ARBA" id="ARBA00001974"/>
    </source>
</evidence>
<dbReference type="InterPro" id="IPR036318">
    <property type="entry name" value="FAD-bd_PCMH-like_sf"/>
</dbReference>
<evidence type="ECO:0000256" key="3">
    <source>
        <dbReference type="ARBA" id="ARBA00022827"/>
    </source>
</evidence>
<evidence type="ECO:0000256" key="2">
    <source>
        <dbReference type="ARBA" id="ARBA00022630"/>
    </source>
</evidence>
<dbReference type="PANTHER" id="PTHR42934">
    <property type="entry name" value="GLYCOLATE OXIDASE SUBUNIT GLCD"/>
    <property type="match status" value="1"/>
</dbReference>
<dbReference type="eggNOG" id="COG0277">
    <property type="taxonomic scope" value="Bacteria"/>
</dbReference>
<keyword evidence="4" id="KW-0560">Oxidoreductase</keyword>
<dbReference type="KEGG" id="fgi:OP10G_1738"/>
<dbReference type="SUPFAM" id="SSF56176">
    <property type="entry name" value="FAD-binding/transporter-associated domain-like"/>
    <property type="match status" value="1"/>
</dbReference>
<sequence length="479" mass="51168">MVANLADNLARLLGDSKVLRGPAAERAYDCDTYTVDRSKPAAVVLPDCTEDVAKVVRWCNENSVPFTARGAGTGISGGVLPALGGVVISTKRMTRILEIDLENRLMKAQAGIPNKRLSDAVRPNGLHFAPDPSSQSVSTLGGNIAENSGGPHTLKYGVTTQHVLGMTMVTPEGEIVELGGRVSGSPGYDLVGLIVGGEGTLGVVTEAWVKLTPVPVGIRTATMAFATVRDATESVASIIATGTIPAALEIMDRYVLTALHAAFGLQFPEGTAALLLVECDCGPVEDPEGTVEREMQAVIGVCQQNNATEIRVAADEAERTKLWHIRKKGIGAMGRLAPSIVTHDGVIPRSKLPEMLDFVYAVATKHGVGVANIFHAGDGNLHPCFYFDDRDPEQVRKVIEAGEEITRRCVELGGSVTGEHGIGVEKVDMMPLMFSEDDLAMQALAKRIFNENGLCNPCKVLPNQKSCVEHQKRWRGTAW</sequence>
<dbReference type="SUPFAM" id="SSF55103">
    <property type="entry name" value="FAD-linked oxidases, C-terminal domain"/>
    <property type="match status" value="1"/>
</dbReference>
<organism evidence="6 7">
    <name type="scientific">Fimbriimonas ginsengisoli Gsoil 348</name>
    <dbReference type="NCBI Taxonomy" id="661478"/>
    <lineage>
        <taxon>Bacteria</taxon>
        <taxon>Bacillati</taxon>
        <taxon>Armatimonadota</taxon>
        <taxon>Fimbriimonadia</taxon>
        <taxon>Fimbriimonadales</taxon>
        <taxon>Fimbriimonadaceae</taxon>
        <taxon>Fimbriimonas</taxon>
    </lineage>
</organism>
<dbReference type="PROSITE" id="PS51387">
    <property type="entry name" value="FAD_PCMH"/>
    <property type="match status" value="1"/>
</dbReference>
<keyword evidence="3" id="KW-0274">FAD</keyword>
<dbReference type="InterPro" id="IPR016171">
    <property type="entry name" value="Vanillyl_alc_oxidase_C-sub2"/>
</dbReference>
<dbReference type="GO" id="GO:0016491">
    <property type="term" value="F:oxidoreductase activity"/>
    <property type="evidence" value="ECO:0007669"/>
    <property type="project" value="UniProtKB-KW"/>
</dbReference>
<keyword evidence="7" id="KW-1185">Reference proteome</keyword>
<reference evidence="6 7" key="1">
    <citation type="journal article" date="2014" name="PLoS ONE">
        <title>The first complete genome sequence of the class fimbriimonadia in the phylum armatimonadetes.</title>
        <authorList>
            <person name="Hu Z.Y."/>
            <person name="Wang Y.Z."/>
            <person name="Im W.T."/>
            <person name="Wang S.Y."/>
            <person name="Zhao G.P."/>
            <person name="Zheng H.J."/>
            <person name="Quan Z.X."/>
        </authorList>
    </citation>
    <scope>NUCLEOTIDE SEQUENCE [LARGE SCALE GENOMIC DNA]</scope>
    <source>
        <strain evidence="6">Gsoil 348</strain>
    </source>
</reference>
<dbReference type="InterPro" id="IPR016169">
    <property type="entry name" value="FAD-bd_PCMH_sub2"/>
</dbReference>
<dbReference type="InterPro" id="IPR006094">
    <property type="entry name" value="Oxid_FAD_bind_N"/>
</dbReference>
<comment type="cofactor">
    <cofactor evidence="1">
        <name>FAD</name>
        <dbReference type="ChEBI" id="CHEBI:57692"/>
    </cofactor>
</comment>
<evidence type="ECO:0000259" key="5">
    <source>
        <dbReference type="PROSITE" id="PS51387"/>
    </source>
</evidence>
<dbReference type="EMBL" id="CP007139">
    <property type="protein sequence ID" value="AIE85106.1"/>
    <property type="molecule type" value="Genomic_DNA"/>
</dbReference>
<evidence type="ECO:0000313" key="7">
    <source>
        <dbReference type="Proteomes" id="UP000027982"/>
    </source>
</evidence>